<evidence type="ECO:0000313" key="7">
    <source>
        <dbReference type="EMBL" id="JAV02118.1"/>
    </source>
</evidence>
<evidence type="ECO:0000259" key="5">
    <source>
        <dbReference type="Pfam" id="PF00107"/>
    </source>
</evidence>
<dbReference type="PANTHER" id="PTHR43401:SF2">
    <property type="entry name" value="L-THREONINE 3-DEHYDROGENASE"/>
    <property type="match status" value="1"/>
</dbReference>
<dbReference type="InterPro" id="IPR036291">
    <property type="entry name" value="NAD(P)-bd_dom_sf"/>
</dbReference>
<comment type="cofactor">
    <cofactor evidence="4">
        <name>Zn(2+)</name>
        <dbReference type="ChEBI" id="CHEBI:29105"/>
    </cofactor>
</comment>
<proteinExistence type="evidence at transcript level"/>
<dbReference type="InterPro" id="IPR050129">
    <property type="entry name" value="Zn_alcohol_dh"/>
</dbReference>
<organism evidence="7">
    <name type="scientific">Plutella xylostella</name>
    <name type="common">Diamondback moth</name>
    <name type="synonym">Plutella maculipennis</name>
    <dbReference type="NCBI Taxonomy" id="51655"/>
    <lineage>
        <taxon>Eukaryota</taxon>
        <taxon>Metazoa</taxon>
        <taxon>Ecdysozoa</taxon>
        <taxon>Arthropoda</taxon>
        <taxon>Hexapoda</taxon>
        <taxon>Insecta</taxon>
        <taxon>Pterygota</taxon>
        <taxon>Neoptera</taxon>
        <taxon>Endopterygota</taxon>
        <taxon>Lepidoptera</taxon>
        <taxon>Glossata</taxon>
        <taxon>Ditrysia</taxon>
        <taxon>Yponomeutoidea</taxon>
        <taxon>Plutellidae</taxon>
        <taxon>Plutella</taxon>
    </lineage>
</organism>
<comment type="similarity">
    <text evidence="4">Belongs to the zinc-containing alcohol dehydrogenase family.</text>
</comment>
<dbReference type="InterPro" id="IPR013154">
    <property type="entry name" value="ADH-like_N"/>
</dbReference>
<evidence type="ECO:0000256" key="4">
    <source>
        <dbReference type="RuleBase" id="RU361277"/>
    </source>
</evidence>
<evidence type="ECO:0000256" key="3">
    <source>
        <dbReference type="ARBA" id="ARBA00023002"/>
    </source>
</evidence>
<dbReference type="Pfam" id="PF00107">
    <property type="entry name" value="ADH_zinc_N"/>
    <property type="match status" value="1"/>
</dbReference>
<keyword evidence="2 4" id="KW-0862">Zinc</keyword>
<dbReference type="Gene3D" id="3.40.50.720">
    <property type="entry name" value="NAD(P)-binding Rossmann-like Domain"/>
    <property type="match status" value="1"/>
</dbReference>
<dbReference type="InterPro" id="IPR011032">
    <property type="entry name" value="GroES-like_sf"/>
</dbReference>
<dbReference type="Gene3D" id="3.90.180.10">
    <property type="entry name" value="Medium-chain alcohol dehydrogenases, catalytic domain"/>
    <property type="match status" value="1"/>
</dbReference>
<reference evidence="7" key="1">
    <citation type="submission" date="2016-08" db="EMBL/GenBank/DDBJ databases">
        <title>Transcriptome of the diamond-back moth (Plutella xylostella).</title>
        <authorList>
            <person name="He P."/>
        </authorList>
    </citation>
    <scope>NUCLEOTIDE SEQUENCE</scope>
    <source>
        <strain evidence="7">Lab strain</strain>
        <tissue evidence="7">Multi</tissue>
    </source>
</reference>
<keyword evidence="3" id="KW-0560">Oxidoreductase</keyword>
<dbReference type="SUPFAM" id="SSF51735">
    <property type="entry name" value="NAD(P)-binding Rossmann-fold domains"/>
    <property type="match status" value="1"/>
</dbReference>
<dbReference type="GO" id="GO:0008270">
    <property type="term" value="F:zinc ion binding"/>
    <property type="evidence" value="ECO:0007669"/>
    <property type="project" value="InterPro"/>
</dbReference>
<keyword evidence="1 4" id="KW-0479">Metal-binding</keyword>
<sequence>MEAVVFDGKALSLKYVKDFPVPKIVNDNDVIVKVAYSGVCGTDLHIIQGEFPALKERPLPLGHEFSGTVHEAGKKCQLKRGQRVVVDPNRACGLCDFCRKGNYQYCLTDGINSTVGIFKDGGWAQYVKVPMEQVYALPDNISLEQAGLCEPYACVAHGFNRAAPIPVGSRVLVLGAGIIGNLWITTLHLQGHRDVTVSEMNQTRLDIVKKLKTDFRLVTPDVLEKETLQYDIIIDCTGVGVVVEKSMKYLSPGGKYVVFGCCPPTHKASINPFDLYNKELTIIGVKINPYTFPTAIGWLAALGTRYLEYKNLGIKTFKLSEYKKALDELKTGAISKAIFKID</sequence>
<dbReference type="PROSITE" id="PS00059">
    <property type="entry name" value="ADH_ZINC"/>
    <property type="match status" value="1"/>
</dbReference>
<evidence type="ECO:0000256" key="2">
    <source>
        <dbReference type="ARBA" id="ARBA00022833"/>
    </source>
</evidence>
<evidence type="ECO:0000259" key="6">
    <source>
        <dbReference type="Pfam" id="PF08240"/>
    </source>
</evidence>
<dbReference type="InterPro" id="IPR013149">
    <property type="entry name" value="ADH-like_C"/>
</dbReference>
<feature type="domain" description="Alcohol dehydrogenase-like N-terminal" evidence="6">
    <location>
        <begin position="27"/>
        <end position="139"/>
    </location>
</feature>
<protein>
    <submittedName>
        <fullName evidence="7">Aldehyde reductase-3</fullName>
    </submittedName>
</protein>
<dbReference type="SUPFAM" id="SSF50129">
    <property type="entry name" value="GroES-like"/>
    <property type="match status" value="1"/>
</dbReference>
<feature type="domain" description="Alcohol dehydrogenase-like C-terminal" evidence="5">
    <location>
        <begin position="179"/>
        <end position="300"/>
    </location>
</feature>
<name>A0A1L8D6P6_PLUXY</name>
<dbReference type="EMBL" id="GEYN01000011">
    <property type="protein sequence ID" value="JAV02118.1"/>
    <property type="molecule type" value="mRNA"/>
</dbReference>
<dbReference type="InterPro" id="IPR002328">
    <property type="entry name" value="ADH_Zn_CS"/>
</dbReference>
<evidence type="ECO:0000256" key="1">
    <source>
        <dbReference type="ARBA" id="ARBA00022723"/>
    </source>
</evidence>
<dbReference type="PANTHER" id="PTHR43401">
    <property type="entry name" value="L-THREONINE 3-DEHYDROGENASE"/>
    <property type="match status" value="1"/>
</dbReference>
<accession>A0A1L8D6P6</accession>
<dbReference type="Pfam" id="PF08240">
    <property type="entry name" value="ADH_N"/>
    <property type="match status" value="1"/>
</dbReference>
<dbReference type="AlphaFoldDB" id="A0A1L8D6P6"/>
<dbReference type="GO" id="GO:0016491">
    <property type="term" value="F:oxidoreductase activity"/>
    <property type="evidence" value="ECO:0007669"/>
    <property type="project" value="UniProtKB-KW"/>
</dbReference>